<evidence type="ECO:0000256" key="2">
    <source>
        <dbReference type="SAM" id="Phobius"/>
    </source>
</evidence>
<keyword evidence="1 4" id="KW-0067">ATP-binding</keyword>
<accession>A0A2J6Q3U1</accession>
<dbReference type="GO" id="GO:0046872">
    <property type="term" value="F:metal ion binding"/>
    <property type="evidence" value="ECO:0007669"/>
    <property type="project" value="InterPro"/>
</dbReference>
<dbReference type="SUPFAM" id="SSF56059">
    <property type="entry name" value="Glutathione synthetase ATP-binding domain-like"/>
    <property type="match status" value="1"/>
</dbReference>
<dbReference type="EMBL" id="KZ613483">
    <property type="protein sequence ID" value="PMD20938.1"/>
    <property type="molecule type" value="Genomic_DNA"/>
</dbReference>
<keyword evidence="5" id="KW-1185">Reference proteome</keyword>
<keyword evidence="2" id="KW-0472">Membrane</keyword>
<keyword evidence="1" id="KW-0547">Nucleotide-binding</keyword>
<organism evidence="4 5">
    <name type="scientific">Hyaloscypha hepaticicola</name>
    <dbReference type="NCBI Taxonomy" id="2082293"/>
    <lineage>
        <taxon>Eukaryota</taxon>
        <taxon>Fungi</taxon>
        <taxon>Dikarya</taxon>
        <taxon>Ascomycota</taxon>
        <taxon>Pezizomycotina</taxon>
        <taxon>Leotiomycetes</taxon>
        <taxon>Helotiales</taxon>
        <taxon>Hyaloscyphaceae</taxon>
        <taxon>Hyaloscypha</taxon>
    </lineage>
</organism>
<reference evidence="4 5" key="1">
    <citation type="submission" date="2016-05" db="EMBL/GenBank/DDBJ databases">
        <title>A degradative enzymes factory behind the ericoid mycorrhizal symbiosis.</title>
        <authorList>
            <consortium name="DOE Joint Genome Institute"/>
            <person name="Martino E."/>
            <person name="Morin E."/>
            <person name="Grelet G."/>
            <person name="Kuo A."/>
            <person name="Kohler A."/>
            <person name="Daghino S."/>
            <person name="Barry K."/>
            <person name="Choi C."/>
            <person name="Cichocki N."/>
            <person name="Clum A."/>
            <person name="Copeland A."/>
            <person name="Hainaut M."/>
            <person name="Haridas S."/>
            <person name="Labutti K."/>
            <person name="Lindquist E."/>
            <person name="Lipzen A."/>
            <person name="Khouja H.-R."/>
            <person name="Murat C."/>
            <person name="Ohm R."/>
            <person name="Olson A."/>
            <person name="Spatafora J."/>
            <person name="Veneault-Fourrey C."/>
            <person name="Henrissat B."/>
            <person name="Grigoriev I."/>
            <person name="Martin F."/>
            <person name="Perotto S."/>
        </authorList>
    </citation>
    <scope>NUCLEOTIDE SEQUENCE [LARGE SCALE GENOMIC DNA]</scope>
    <source>
        <strain evidence="4 5">UAMH 7357</strain>
    </source>
</reference>
<sequence length="423" mass="45628">MKILLTDASGLTSRQVATILSQKHHEVHVLSPPGISITNLTSHTKKSHLVPPFSASPYAWLDATLSILCSEKKPFDILFCTQEQVAILSASASLIQSTGVKLAVPEFESLRRVMDKVSACHALSDAGLPQPESVVLDSDLEGLSRCEALLPGYVKTPIGTGSTGVRRAANMDELASIVADFVAQGYFDDGGELLVQKGVQGSLLMVCGVFDHGRLRAWHACVRVREGTGGGASKKVSLPLPLVGEHLQGFGWLLNWHGALSLDAILDGGRAWYIDVNPRIVEPINGLYAGVDLVEEMLQVTLGKEVEEERPPKHGIEGVETHQLVIALMKAAQEGRIHLLGEVFKALMGFHEYAGSREELTPLDNDVVWSFLGLTVLFFGLLIGGSWAAEKLTGDTVKNYSLSPKGWKQILGKVDAERGKEGS</sequence>
<keyword evidence="2" id="KW-1133">Transmembrane helix</keyword>
<dbReference type="GO" id="GO:0005524">
    <property type="term" value="F:ATP binding"/>
    <property type="evidence" value="ECO:0007669"/>
    <property type="project" value="UniProtKB-UniRule"/>
</dbReference>
<evidence type="ECO:0000313" key="5">
    <source>
        <dbReference type="Proteomes" id="UP000235672"/>
    </source>
</evidence>
<feature type="transmembrane region" description="Helical" evidence="2">
    <location>
        <begin position="367"/>
        <end position="389"/>
    </location>
</feature>
<keyword evidence="2" id="KW-0812">Transmembrane</keyword>
<dbReference type="PROSITE" id="PS50975">
    <property type="entry name" value="ATP_GRASP"/>
    <property type="match status" value="1"/>
</dbReference>
<evidence type="ECO:0000313" key="4">
    <source>
        <dbReference type="EMBL" id="PMD20938.1"/>
    </source>
</evidence>
<proteinExistence type="predicted"/>
<dbReference type="OrthoDB" id="3525353at2759"/>
<dbReference type="InterPro" id="IPR011761">
    <property type="entry name" value="ATP-grasp"/>
</dbReference>
<protein>
    <submittedName>
        <fullName evidence="4">Glutathione synthetase ATP-binding domain-like protein</fullName>
    </submittedName>
</protein>
<evidence type="ECO:0000256" key="1">
    <source>
        <dbReference type="PROSITE-ProRule" id="PRU00409"/>
    </source>
</evidence>
<dbReference type="Gene3D" id="3.30.470.20">
    <property type="entry name" value="ATP-grasp fold, B domain"/>
    <property type="match status" value="1"/>
</dbReference>
<feature type="domain" description="ATP-grasp" evidence="3">
    <location>
        <begin position="120"/>
        <end position="302"/>
    </location>
</feature>
<evidence type="ECO:0000259" key="3">
    <source>
        <dbReference type="PROSITE" id="PS50975"/>
    </source>
</evidence>
<dbReference type="AlphaFoldDB" id="A0A2J6Q3U1"/>
<name>A0A2J6Q3U1_9HELO</name>
<gene>
    <name evidence="4" type="ORF">NA56DRAFT_162336</name>
</gene>
<dbReference type="Proteomes" id="UP000235672">
    <property type="component" value="Unassembled WGS sequence"/>
</dbReference>